<feature type="transmembrane region" description="Helical" evidence="10">
    <location>
        <begin position="85"/>
        <end position="112"/>
    </location>
</feature>
<keyword evidence="4 10" id="KW-0812">Transmembrane</keyword>
<evidence type="ECO:0000256" key="8">
    <source>
        <dbReference type="ARBA" id="ARBA00023170"/>
    </source>
</evidence>
<keyword evidence="6 10" id="KW-1133">Transmembrane helix</keyword>
<evidence type="ECO:0000256" key="10">
    <source>
        <dbReference type="SAM" id="Phobius"/>
    </source>
</evidence>
<gene>
    <name evidence="11" type="ORF">KPH14_007669</name>
</gene>
<reference evidence="11" key="2">
    <citation type="journal article" date="2023" name="Commun. Biol.">
        <title>Intrasexual cuticular hydrocarbon dimorphism in a wasp sheds light on hydrocarbon biosynthesis genes in Hymenoptera.</title>
        <authorList>
            <person name="Moris V.C."/>
            <person name="Podsiadlowski L."/>
            <person name="Martin S."/>
            <person name="Oeyen J.P."/>
            <person name="Donath A."/>
            <person name="Petersen M."/>
            <person name="Wilbrandt J."/>
            <person name="Misof B."/>
            <person name="Liedtke D."/>
            <person name="Thamm M."/>
            <person name="Scheiner R."/>
            <person name="Schmitt T."/>
            <person name="Niehuis O."/>
        </authorList>
    </citation>
    <scope>NUCLEOTIDE SEQUENCE</scope>
    <source>
        <strain evidence="11">GBR_01_08_01A</strain>
    </source>
</reference>
<evidence type="ECO:0000256" key="3">
    <source>
        <dbReference type="ARBA" id="ARBA00022606"/>
    </source>
</evidence>
<organism evidence="11 12">
    <name type="scientific">Odynerus spinipes</name>
    <dbReference type="NCBI Taxonomy" id="1348599"/>
    <lineage>
        <taxon>Eukaryota</taxon>
        <taxon>Metazoa</taxon>
        <taxon>Ecdysozoa</taxon>
        <taxon>Arthropoda</taxon>
        <taxon>Hexapoda</taxon>
        <taxon>Insecta</taxon>
        <taxon>Pterygota</taxon>
        <taxon>Neoptera</taxon>
        <taxon>Endopterygota</taxon>
        <taxon>Hymenoptera</taxon>
        <taxon>Apocrita</taxon>
        <taxon>Aculeata</taxon>
        <taxon>Vespoidea</taxon>
        <taxon>Vespidae</taxon>
        <taxon>Eumeninae</taxon>
        <taxon>Odynerus</taxon>
    </lineage>
</organism>
<dbReference type="EMBL" id="JAIFRP010000050">
    <property type="protein sequence ID" value="KAK2580534.1"/>
    <property type="molecule type" value="Genomic_DNA"/>
</dbReference>
<comment type="subcellular location">
    <subcellularLocation>
        <location evidence="1">Cell membrane</location>
        <topology evidence="1">Multi-pass membrane protein</topology>
    </subcellularLocation>
</comment>
<dbReference type="GO" id="GO:0004984">
    <property type="term" value="F:olfactory receptor activity"/>
    <property type="evidence" value="ECO:0007669"/>
    <property type="project" value="InterPro"/>
</dbReference>
<evidence type="ECO:0000256" key="5">
    <source>
        <dbReference type="ARBA" id="ARBA00022725"/>
    </source>
</evidence>
<evidence type="ECO:0000256" key="9">
    <source>
        <dbReference type="ARBA" id="ARBA00023224"/>
    </source>
</evidence>
<dbReference type="Pfam" id="PF02949">
    <property type="entry name" value="7tm_6"/>
    <property type="match status" value="2"/>
</dbReference>
<sequence>MDHIRVDWTKIESKEEYDIFKKCAKETRTYTVTLFFIFYTSIGSIVFFMLLPVLLDMIMPLNESRRYEILFPVEMFFDTSKYFHISFPIMFVCLYVLGSASVAVYTMVLMFLQHCNGLFDLVGHIFENAIKDHEKILMNTEDEKQTHGRLIRGVKFHERTIKCNSKWYMSSTKAQKLVLMIIARSMKPSHVSIGKIFVSSMEFYISIVQTSVSYAMVIYSLRQ</sequence>
<evidence type="ECO:0000256" key="6">
    <source>
        <dbReference type="ARBA" id="ARBA00022989"/>
    </source>
</evidence>
<keyword evidence="5" id="KW-0552">Olfaction</keyword>
<dbReference type="GO" id="GO:0005549">
    <property type="term" value="F:odorant binding"/>
    <property type="evidence" value="ECO:0007669"/>
    <property type="project" value="InterPro"/>
</dbReference>
<dbReference type="GO" id="GO:0005886">
    <property type="term" value="C:plasma membrane"/>
    <property type="evidence" value="ECO:0007669"/>
    <property type="project" value="UniProtKB-SubCell"/>
</dbReference>
<accession>A0AAD9VN63</accession>
<evidence type="ECO:0000256" key="1">
    <source>
        <dbReference type="ARBA" id="ARBA00004651"/>
    </source>
</evidence>
<keyword evidence="12" id="KW-1185">Reference proteome</keyword>
<proteinExistence type="predicted"/>
<reference evidence="11" key="1">
    <citation type="submission" date="2021-08" db="EMBL/GenBank/DDBJ databases">
        <authorList>
            <person name="Misof B."/>
            <person name="Oliver O."/>
            <person name="Podsiadlowski L."/>
            <person name="Donath A."/>
            <person name="Peters R."/>
            <person name="Mayer C."/>
            <person name="Rust J."/>
            <person name="Gunkel S."/>
            <person name="Lesny P."/>
            <person name="Martin S."/>
            <person name="Oeyen J.P."/>
            <person name="Petersen M."/>
            <person name="Panagiotis P."/>
            <person name="Wilbrandt J."/>
            <person name="Tanja T."/>
        </authorList>
    </citation>
    <scope>NUCLEOTIDE SEQUENCE</scope>
    <source>
        <strain evidence="11">GBR_01_08_01A</strain>
        <tissue evidence="11">Thorax + abdomen</tissue>
    </source>
</reference>
<keyword evidence="2" id="KW-1003">Cell membrane</keyword>
<keyword evidence="8" id="KW-0675">Receptor</keyword>
<evidence type="ECO:0000313" key="11">
    <source>
        <dbReference type="EMBL" id="KAK2580534.1"/>
    </source>
</evidence>
<evidence type="ECO:0000256" key="7">
    <source>
        <dbReference type="ARBA" id="ARBA00023136"/>
    </source>
</evidence>
<comment type="caution">
    <text evidence="11">The sequence shown here is derived from an EMBL/GenBank/DDBJ whole genome shotgun (WGS) entry which is preliminary data.</text>
</comment>
<name>A0AAD9VN63_9HYME</name>
<dbReference type="PANTHER" id="PTHR21137:SF35">
    <property type="entry name" value="ODORANT RECEPTOR 19A-RELATED"/>
    <property type="match status" value="1"/>
</dbReference>
<evidence type="ECO:0000256" key="4">
    <source>
        <dbReference type="ARBA" id="ARBA00022692"/>
    </source>
</evidence>
<keyword evidence="3" id="KW-0716">Sensory transduction</keyword>
<dbReference type="PANTHER" id="PTHR21137">
    <property type="entry name" value="ODORANT RECEPTOR"/>
    <property type="match status" value="1"/>
</dbReference>
<keyword evidence="7 10" id="KW-0472">Membrane</keyword>
<dbReference type="GO" id="GO:0007165">
    <property type="term" value="P:signal transduction"/>
    <property type="evidence" value="ECO:0007669"/>
    <property type="project" value="UniProtKB-KW"/>
</dbReference>
<dbReference type="Proteomes" id="UP001258017">
    <property type="component" value="Unassembled WGS sequence"/>
</dbReference>
<keyword evidence="9" id="KW-0807">Transducer</keyword>
<dbReference type="InterPro" id="IPR004117">
    <property type="entry name" value="7tm6_olfct_rcpt"/>
</dbReference>
<feature type="transmembrane region" description="Helical" evidence="10">
    <location>
        <begin position="203"/>
        <end position="221"/>
    </location>
</feature>
<feature type="transmembrane region" description="Helical" evidence="10">
    <location>
        <begin position="30"/>
        <end position="55"/>
    </location>
</feature>
<protein>
    <submittedName>
        <fullName evidence="11">Uncharacterized protein</fullName>
    </submittedName>
</protein>
<dbReference type="AlphaFoldDB" id="A0AAD9VN63"/>
<evidence type="ECO:0000256" key="2">
    <source>
        <dbReference type="ARBA" id="ARBA00022475"/>
    </source>
</evidence>
<evidence type="ECO:0000313" key="12">
    <source>
        <dbReference type="Proteomes" id="UP001258017"/>
    </source>
</evidence>